<protein>
    <submittedName>
        <fullName evidence="2">Uncharacterized protein</fullName>
    </submittedName>
</protein>
<evidence type="ECO:0000313" key="2">
    <source>
        <dbReference type="EMBL" id="KAK6748514.1"/>
    </source>
</evidence>
<proteinExistence type="predicted"/>
<organism evidence="2 3">
    <name type="scientific">Necator americanus</name>
    <name type="common">Human hookworm</name>
    <dbReference type="NCBI Taxonomy" id="51031"/>
    <lineage>
        <taxon>Eukaryota</taxon>
        <taxon>Metazoa</taxon>
        <taxon>Ecdysozoa</taxon>
        <taxon>Nematoda</taxon>
        <taxon>Chromadorea</taxon>
        <taxon>Rhabditida</taxon>
        <taxon>Rhabditina</taxon>
        <taxon>Rhabditomorpha</taxon>
        <taxon>Strongyloidea</taxon>
        <taxon>Ancylostomatidae</taxon>
        <taxon>Bunostominae</taxon>
        <taxon>Necator</taxon>
    </lineage>
</organism>
<sequence length="274" mass="30597">MLATISYVIQGDSGVKVEYCPNHCGHDTDPELLKLDEKSELYIVSLLKKGYKCRKVYDIIQNTRTSQPLLHLATLRKIWNIAKKHSLRPKDNRKPRTSVAVRSEIISHCTPPERLSMPQSKHSLEKTHEAVQQLSSEWVVDLEPEIEHPKLTSEICSIEKATDPKATVGQGSKQEPVNLEPTSAQIPPPSILEIAELELNPQSVTPPADYELANTELVSRIEKIIAGFHADVLQIAIQSNHRSYSTLNRALRAMEAARAVTKSLATKISNESEC</sequence>
<reference evidence="2 3" key="1">
    <citation type="submission" date="2023-08" db="EMBL/GenBank/DDBJ databases">
        <title>A Necator americanus chromosomal reference genome.</title>
        <authorList>
            <person name="Ilik V."/>
            <person name="Petrzelkova K.J."/>
            <person name="Pardy F."/>
            <person name="Fuh T."/>
            <person name="Niatou-Singa F.S."/>
            <person name="Gouil Q."/>
            <person name="Baker L."/>
            <person name="Ritchie M.E."/>
            <person name="Jex A.R."/>
            <person name="Gazzola D."/>
            <person name="Li H."/>
            <person name="Toshio Fujiwara R."/>
            <person name="Zhan B."/>
            <person name="Aroian R.V."/>
            <person name="Pafco B."/>
            <person name="Schwarz E.M."/>
        </authorList>
    </citation>
    <scope>NUCLEOTIDE SEQUENCE [LARGE SCALE GENOMIC DNA]</scope>
    <source>
        <strain evidence="2 3">Aroian</strain>
        <tissue evidence="2">Whole animal</tissue>
    </source>
</reference>
<comment type="caution">
    <text evidence="2">The sequence shown here is derived from an EMBL/GenBank/DDBJ whole genome shotgun (WGS) entry which is preliminary data.</text>
</comment>
<keyword evidence="3" id="KW-1185">Reference proteome</keyword>
<evidence type="ECO:0000313" key="3">
    <source>
        <dbReference type="Proteomes" id="UP001303046"/>
    </source>
</evidence>
<feature type="compositionally biased region" description="Polar residues" evidence="1">
    <location>
        <begin position="169"/>
        <end position="185"/>
    </location>
</feature>
<feature type="region of interest" description="Disordered" evidence="1">
    <location>
        <begin position="163"/>
        <end position="185"/>
    </location>
</feature>
<dbReference type="Proteomes" id="UP001303046">
    <property type="component" value="Unassembled WGS sequence"/>
</dbReference>
<gene>
    <name evidence="2" type="primary">Necator_chrIV.g14544</name>
    <name evidence="2" type="ORF">RB195_001250</name>
</gene>
<name>A0ABR1DDG4_NECAM</name>
<accession>A0ABR1DDG4</accession>
<dbReference type="EMBL" id="JAVFWL010000004">
    <property type="protein sequence ID" value="KAK6748514.1"/>
    <property type="molecule type" value="Genomic_DNA"/>
</dbReference>
<evidence type="ECO:0000256" key="1">
    <source>
        <dbReference type="SAM" id="MobiDB-lite"/>
    </source>
</evidence>